<keyword evidence="9" id="KW-1185">Reference proteome</keyword>
<dbReference type="RefSeq" id="WP_092503800.1">
    <property type="nucleotide sequence ID" value="NZ_LT629695.1"/>
</dbReference>
<dbReference type="Gene3D" id="1.20.1250.20">
    <property type="entry name" value="MFS general substrate transporter like domains"/>
    <property type="match status" value="2"/>
</dbReference>
<dbReference type="AlphaFoldDB" id="A0A1G8D1G5"/>
<feature type="transmembrane region" description="Helical" evidence="6">
    <location>
        <begin position="164"/>
        <end position="184"/>
    </location>
</feature>
<dbReference type="STRING" id="399736.SAMN04489720_1484"/>
<feature type="transmembrane region" description="Helical" evidence="6">
    <location>
        <begin position="139"/>
        <end position="158"/>
    </location>
</feature>
<feature type="transmembrane region" description="Helical" evidence="6">
    <location>
        <begin position="238"/>
        <end position="261"/>
    </location>
</feature>
<dbReference type="Proteomes" id="UP000198822">
    <property type="component" value="Chromosome I"/>
</dbReference>
<feature type="transmembrane region" description="Helical" evidence="6">
    <location>
        <begin position="352"/>
        <end position="372"/>
    </location>
</feature>
<feature type="domain" description="Major facilitator superfamily (MFS) profile" evidence="7">
    <location>
        <begin position="10"/>
        <end position="380"/>
    </location>
</feature>
<dbReference type="PROSITE" id="PS51257">
    <property type="entry name" value="PROKAR_LIPOPROTEIN"/>
    <property type="match status" value="1"/>
</dbReference>
<dbReference type="InterPro" id="IPR020846">
    <property type="entry name" value="MFS_dom"/>
</dbReference>
<comment type="subcellular location">
    <subcellularLocation>
        <location evidence="1">Cell membrane</location>
        <topology evidence="1">Multi-pass membrane protein</topology>
    </subcellularLocation>
</comment>
<organism evidence="8 9">
    <name type="scientific">Agrococcus jejuensis</name>
    <dbReference type="NCBI Taxonomy" id="399736"/>
    <lineage>
        <taxon>Bacteria</taxon>
        <taxon>Bacillati</taxon>
        <taxon>Actinomycetota</taxon>
        <taxon>Actinomycetes</taxon>
        <taxon>Micrococcales</taxon>
        <taxon>Microbacteriaceae</taxon>
        <taxon>Agrococcus</taxon>
    </lineage>
</organism>
<keyword evidence="4 6" id="KW-1133">Transmembrane helix</keyword>
<keyword evidence="5 6" id="KW-0472">Membrane</keyword>
<dbReference type="OrthoDB" id="2957247at2"/>
<reference evidence="9" key="1">
    <citation type="submission" date="2016-10" db="EMBL/GenBank/DDBJ databases">
        <authorList>
            <person name="Varghese N."/>
            <person name="Submissions S."/>
        </authorList>
    </citation>
    <scope>NUCLEOTIDE SEQUENCE [LARGE SCALE GENOMIC DNA]</scope>
    <source>
        <strain evidence="9">DSM 22002</strain>
    </source>
</reference>
<evidence type="ECO:0000256" key="6">
    <source>
        <dbReference type="SAM" id="Phobius"/>
    </source>
</evidence>
<feature type="transmembrane region" description="Helical" evidence="6">
    <location>
        <begin position="205"/>
        <end position="226"/>
    </location>
</feature>
<dbReference type="PROSITE" id="PS50850">
    <property type="entry name" value="MFS"/>
    <property type="match status" value="1"/>
</dbReference>
<evidence type="ECO:0000259" key="7">
    <source>
        <dbReference type="PROSITE" id="PS50850"/>
    </source>
</evidence>
<dbReference type="EMBL" id="LT629695">
    <property type="protein sequence ID" value="SDH51595.1"/>
    <property type="molecule type" value="Genomic_DNA"/>
</dbReference>
<evidence type="ECO:0000256" key="5">
    <source>
        <dbReference type="ARBA" id="ARBA00023136"/>
    </source>
</evidence>
<keyword evidence="3 6" id="KW-0812">Transmembrane</keyword>
<sequence>MQAQRGTRSSLVIAGVALIACCYGLARFAYGLFAPDFARDFALTPALSGLIGSGGYVGYCVAIVASTVATPRVGARRVAVAAGVLATAGIATVAAAPNATVLAIGILVAGSSTGVASPPLAAAVAAAIRERSRDAAQTIVNAGTGVGVLVSGPVAVLLADDWRIAWTIFAIIAAGVTAWAAFAVPDARPAPGGSSAAPVRPSRRLALLVTAAVTMGVGSIGVWTFGRQAVLDAGAAAWVAPAVWTAIGAAGVLGAFAGALIARIGIRWSWALGMVAMAAGGAALALLATSPVAALAAGALFGAAYIALTGVLLVWSTRLAPGRTAFGVGLAFLAIAVGQAIGAPIVGVAADAVPLAAVLVGCAAIAAVGALLTPRRVPAP</sequence>
<dbReference type="InterPro" id="IPR050189">
    <property type="entry name" value="MFS_Efflux_Transporters"/>
</dbReference>
<feature type="transmembrane region" description="Helical" evidence="6">
    <location>
        <begin position="45"/>
        <end position="66"/>
    </location>
</feature>
<evidence type="ECO:0000313" key="8">
    <source>
        <dbReference type="EMBL" id="SDH51595.1"/>
    </source>
</evidence>
<gene>
    <name evidence="8" type="ORF">SAMN04489720_1484</name>
</gene>
<feature type="transmembrane region" description="Helical" evidence="6">
    <location>
        <begin position="294"/>
        <end position="315"/>
    </location>
</feature>
<evidence type="ECO:0000256" key="4">
    <source>
        <dbReference type="ARBA" id="ARBA00022989"/>
    </source>
</evidence>
<dbReference type="SUPFAM" id="SSF103473">
    <property type="entry name" value="MFS general substrate transporter"/>
    <property type="match status" value="1"/>
</dbReference>
<evidence type="ECO:0000313" key="9">
    <source>
        <dbReference type="Proteomes" id="UP000198822"/>
    </source>
</evidence>
<proteinExistence type="predicted"/>
<evidence type="ECO:0000256" key="2">
    <source>
        <dbReference type="ARBA" id="ARBA00022475"/>
    </source>
</evidence>
<dbReference type="PANTHER" id="PTHR43124:SF3">
    <property type="entry name" value="CHLORAMPHENICOL EFFLUX PUMP RV0191"/>
    <property type="match status" value="1"/>
</dbReference>
<feature type="transmembrane region" description="Helical" evidence="6">
    <location>
        <begin position="102"/>
        <end position="127"/>
    </location>
</feature>
<keyword evidence="2" id="KW-1003">Cell membrane</keyword>
<name>A0A1G8D1G5_9MICO</name>
<dbReference type="Pfam" id="PF07690">
    <property type="entry name" value="MFS_1"/>
    <property type="match status" value="1"/>
</dbReference>
<feature type="transmembrane region" description="Helical" evidence="6">
    <location>
        <begin position="12"/>
        <end position="33"/>
    </location>
</feature>
<feature type="transmembrane region" description="Helical" evidence="6">
    <location>
        <begin position="268"/>
        <end position="288"/>
    </location>
</feature>
<dbReference type="InterPro" id="IPR036259">
    <property type="entry name" value="MFS_trans_sf"/>
</dbReference>
<feature type="transmembrane region" description="Helical" evidence="6">
    <location>
        <begin position="327"/>
        <end position="346"/>
    </location>
</feature>
<dbReference type="GO" id="GO:0022857">
    <property type="term" value="F:transmembrane transporter activity"/>
    <property type="evidence" value="ECO:0007669"/>
    <property type="project" value="InterPro"/>
</dbReference>
<feature type="transmembrane region" description="Helical" evidence="6">
    <location>
        <begin position="78"/>
        <end position="96"/>
    </location>
</feature>
<dbReference type="PANTHER" id="PTHR43124">
    <property type="entry name" value="PURINE EFFLUX PUMP PBUE"/>
    <property type="match status" value="1"/>
</dbReference>
<evidence type="ECO:0000256" key="3">
    <source>
        <dbReference type="ARBA" id="ARBA00022692"/>
    </source>
</evidence>
<protein>
    <submittedName>
        <fullName evidence="8">Predicted arabinose efflux permease, MFS family</fullName>
    </submittedName>
</protein>
<dbReference type="InterPro" id="IPR011701">
    <property type="entry name" value="MFS"/>
</dbReference>
<dbReference type="GO" id="GO:0005886">
    <property type="term" value="C:plasma membrane"/>
    <property type="evidence" value="ECO:0007669"/>
    <property type="project" value="UniProtKB-SubCell"/>
</dbReference>
<accession>A0A1G8D1G5</accession>
<evidence type="ECO:0000256" key="1">
    <source>
        <dbReference type="ARBA" id="ARBA00004651"/>
    </source>
</evidence>